<keyword evidence="6" id="KW-0680">Restriction system</keyword>
<dbReference type="InterPro" id="IPR022749">
    <property type="entry name" value="D12N6_MeTrfase_N"/>
</dbReference>
<evidence type="ECO:0000313" key="10">
    <source>
        <dbReference type="EMBL" id="RJF80962.1"/>
    </source>
</evidence>
<dbReference type="Gene3D" id="3.40.50.150">
    <property type="entry name" value="Vaccinia Virus protein VP39"/>
    <property type="match status" value="1"/>
</dbReference>
<keyword evidence="4 10" id="KW-0808">Transferase</keyword>
<comment type="similarity">
    <text evidence="1">Belongs to the N(4)/N(6)-methyltransferase family.</text>
</comment>
<keyword evidence="5" id="KW-0949">S-adenosyl-L-methionine</keyword>
<evidence type="ECO:0000256" key="1">
    <source>
        <dbReference type="ARBA" id="ARBA00006594"/>
    </source>
</evidence>
<dbReference type="RefSeq" id="WP_119831055.1">
    <property type="nucleotide sequence ID" value="NZ_QYUL01000002.1"/>
</dbReference>
<dbReference type="PRINTS" id="PR00507">
    <property type="entry name" value="N12N6MTFRASE"/>
</dbReference>
<gene>
    <name evidence="10" type="ORF">D3877_12065</name>
</gene>
<dbReference type="Pfam" id="PF12161">
    <property type="entry name" value="HsdM_N"/>
    <property type="match status" value="1"/>
</dbReference>
<evidence type="ECO:0000256" key="6">
    <source>
        <dbReference type="ARBA" id="ARBA00022747"/>
    </source>
</evidence>
<evidence type="ECO:0000256" key="5">
    <source>
        <dbReference type="ARBA" id="ARBA00022691"/>
    </source>
</evidence>
<dbReference type="Pfam" id="PF02384">
    <property type="entry name" value="N6_Mtase"/>
    <property type="match status" value="1"/>
</dbReference>
<comment type="catalytic activity">
    <reaction evidence="7">
        <text>a 2'-deoxyadenosine in DNA + S-adenosyl-L-methionine = an N(6)-methyl-2'-deoxyadenosine in DNA + S-adenosyl-L-homocysteine + H(+)</text>
        <dbReference type="Rhea" id="RHEA:15197"/>
        <dbReference type="Rhea" id="RHEA-COMP:12418"/>
        <dbReference type="Rhea" id="RHEA-COMP:12419"/>
        <dbReference type="ChEBI" id="CHEBI:15378"/>
        <dbReference type="ChEBI" id="CHEBI:57856"/>
        <dbReference type="ChEBI" id="CHEBI:59789"/>
        <dbReference type="ChEBI" id="CHEBI:90615"/>
        <dbReference type="ChEBI" id="CHEBI:90616"/>
        <dbReference type="EC" id="2.1.1.72"/>
    </reaction>
</comment>
<evidence type="ECO:0000256" key="4">
    <source>
        <dbReference type="ARBA" id="ARBA00022679"/>
    </source>
</evidence>
<dbReference type="PANTHER" id="PTHR42933:SF3">
    <property type="entry name" value="TYPE I RESTRICTION ENZYME MJAVIII METHYLASE SUBUNIT"/>
    <property type="match status" value="1"/>
</dbReference>
<organism evidence="10 11">
    <name type="scientific">Azospirillum cavernae</name>
    <dbReference type="NCBI Taxonomy" id="2320860"/>
    <lineage>
        <taxon>Bacteria</taxon>
        <taxon>Pseudomonadati</taxon>
        <taxon>Pseudomonadota</taxon>
        <taxon>Alphaproteobacteria</taxon>
        <taxon>Rhodospirillales</taxon>
        <taxon>Azospirillaceae</taxon>
        <taxon>Azospirillum</taxon>
    </lineage>
</organism>
<dbReference type="GO" id="GO:0032259">
    <property type="term" value="P:methylation"/>
    <property type="evidence" value="ECO:0007669"/>
    <property type="project" value="UniProtKB-KW"/>
</dbReference>
<dbReference type="InterPro" id="IPR029063">
    <property type="entry name" value="SAM-dependent_MTases_sf"/>
</dbReference>
<accession>A0A418VUX8</accession>
<keyword evidence="3 10" id="KW-0489">Methyltransferase</keyword>
<dbReference type="GO" id="GO:0009307">
    <property type="term" value="P:DNA restriction-modification system"/>
    <property type="evidence" value="ECO:0007669"/>
    <property type="project" value="UniProtKB-KW"/>
</dbReference>
<dbReference type="OrthoDB" id="9806213at2"/>
<dbReference type="InterPro" id="IPR051537">
    <property type="entry name" value="DNA_Adenine_Mtase"/>
</dbReference>
<evidence type="ECO:0000259" key="9">
    <source>
        <dbReference type="Pfam" id="PF12161"/>
    </source>
</evidence>
<dbReference type="InterPro" id="IPR003356">
    <property type="entry name" value="DNA_methylase_A-5"/>
</dbReference>
<keyword evidence="11" id="KW-1185">Reference proteome</keyword>
<dbReference type="InterPro" id="IPR038333">
    <property type="entry name" value="T1MK-like_N_sf"/>
</dbReference>
<comment type="caution">
    <text evidence="10">The sequence shown here is derived from an EMBL/GenBank/DDBJ whole genome shotgun (WGS) entry which is preliminary data.</text>
</comment>
<evidence type="ECO:0000259" key="8">
    <source>
        <dbReference type="Pfam" id="PF02384"/>
    </source>
</evidence>
<dbReference type="GO" id="GO:0003677">
    <property type="term" value="F:DNA binding"/>
    <property type="evidence" value="ECO:0007669"/>
    <property type="project" value="InterPro"/>
</dbReference>
<evidence type="ECO:0000256" key="7">
    <source>
        <dbReference type="ARBA" id="ARBA00047942"/>
    </source>
</evidence>
<dbReference type="SUPFAM" id="SSF53335">
    <property type="entry name" value="S-adenosyl-L-methionine-dependent methyltransferases"/>
    <property type="match status" value="1"/>
</dbReference>
<protein>
    <recommendedName>
        <fullName evidence="2">site-specific DNA-methyltransferase (adenine-specific)</fullName>
        <ecNumber evidence="2">2.1.1.72</ecNumber>
    </recommendedName>
</protein>
<dbReference type="AlphaFoldDB" id="A0A418VUX8"/>
<feature type="domain" description="N6 adenine-specific DNA methyltransferase N-terminal" evidence="9">
    <location>
        <begin position="9"/>
        <end position="134"/>
    </location>
</feature>
<dbReference type="GO" id="GO:0009007">
    <property type="term" value="F:site-specific DNA-methyltransferase (adenine-specific) activity"/>
    <property type="evidence" value="ECO:0007669"/>
    <property type="project" value="UniProtKB-EC"/>
</dbReference>
<reference evidence="10 11" key="1">
    <citation type="submission" date="2018-09" db="EMBL/GenBank/DDBJ databases">
        <authorList>
            <person name="Zhu H."/>
        </authorList>
    </citation>
    <scope>NUCLEOTIDE SEQUENCE [LARGE SCALE GENOMIC DNA]</scope>
    <source>
        <strain evidence="10 11">K2W22B-5</strain>
    </source>
</reference>
<dbReference type="Proteomes" id="UP000283458">
    <property type="component" value="Unassembled WGS sequence"/>
</dbReference>
<evidence type="ECO:0000256" key="3">
    <source>
        <dbReference type="ARBA" id="ARBA00022603"/>
    </source>
</evidence>
<feature type="domain" description="DNA methylase adenine-specific" evidence="8">
    <location>
        <begin position="146"/>
        <end position="460"/>
    </location>
</feature>
<dbReference type="PANTHER" id="PTHR42933">
    <property type="entry name" value="SLR6095 PROTEIN"/>
    <property type="match status" value="1"/>
</dbReference>
<dbReference type="EC" id="2.1.1.72" evidence="2"/>
<dbReference type="Gene3D" id="1.20.1260.30">
    <property type="match status" value="1"/>
</dbReference>
<proteinExistence type="inferred from homology"/>
<evidence type="ECO:0000313" key="11">
    <source>
        <dbReference type="Proteomes" id="UP000283458"/>
    </source>
</evidence>
<dbReference type="EMBL" id="QYUL01000002">
    <property type="protein sequence ID" value="RJF80962.1"/>
    <property type="molecule type" value="Genomic_DNA"/>
</dbReference>
<evidence type="ECO:0000256" key="2">
    <source>
        <dbReference type="ARBA" id="ARBA00011900"/>
    </source>
</evidence>
<name>A0A418VUX8_9PROT</name>
<sequence length="499" mass="55623">MAVLTLDTLEGHLWKAADILRGAIDAADYKHYIFGLLFFKRLCDVWEEEYEDRLAKYGDADLAADPDEHRFHIPPGHSWRDVKAKSTDIGAKLNEAFQAIEDANHRLRGVFQDVDFNNKERFPDTTLEKLIQHFDALRLRIVDAEPDMLGQAYEYLIAKFADDSGKKGGEFYTPKMVVRLIVECLQPAEGMSIYDPTCGSGGMLLEAIHHLERQGKNTRSLSLFGQERNLNTWAICQMNLFLHDIDDAAIARGDTLLDPKHLVGEGAKAIRTFDRVLANPPFSLKNWGYDTWSKGDPFGRARYGCPPKSYGDLAFVQHMIASLKQSGLLGVVLPHGILFRGGAEGRIREGLLKDDLIEAVIGLAPNLFYGAGIPACILIVRKSKPKDHVGKVLFVNGVEQFVEGKAQNHLSPANVAALAKAFHDYADVDRFARVVPLAEIAANDHNLNISRYVHVTEDADDLDVAEEVEKLLELRDQRDAAEATMMGFLRELGYLPDGA</sequence>
<dbReference type="GO" id="GO:0008170">
    <property type="term" value="F:N-methyltransferase activity"/>
    <property type="evidence" value="ECO:0007669"/>
    <property type="project" value="InterPro"/>
</dbReference>